<keyword evidence="2" id="KW-1133">Transmembrane helix</keyword>
<feature type="transmembrane region" description="Helical" evidence="2">
    <location>
        <begin position="73"/>
        <end position="90"/>
    </location>
</feature>
<dbReference type="OrthoDB" id="2401374at2759"/>
<feature type="region of interest" description="Disordered" evidence="1">
    <location>
        <begin position="160"/>
        <end position="190"/>
    </location>
</feature>
<reference evidence="3 4" key="1">
    <citation type="submission" date="2018-06" db="EMBL/GenBank/DDBJ databases">
        <title>Comparative genomics reveals the genomic features of Rhizophagus irregularis, R. cerebriforme, R. diaphanum and Gigaspora rosea, and their symbiotic lifestyle signature.</title>
        <authorList>
            <person name="Morin E."/>
            <person name="San Clemente H."/>
            <person name="Chen E.C.H."/>
            <person name="De La Providencia I."/>
            <person name="Hainaut M."/>
            <person name="Kuo A."/>
            <person name="Kohler A."/>
            <person name="Murat C."/>
            <person name="Tang N."/>
            <person name="Roy S."/>
            <person name="Loubradou J."/>
            <person name="Henrissat B."/>
            <person name="Grigoriev I.V."/>
            <person name="Corradi N."/>
            <person name="Roux C."/>
            <person name="Martin F.M."/>
        </authorList>
    </citation>
    <scope>NUCLEOTIDE SEQUENCE [LARGE SCALE GENOMIC DNA]</scope>
    <source>
        <strain evidence="3 4">DAOM 227022</strain>
    </source>
</reference>
<dbReference type="EMBL" id="QKYT01000181">
    <property type="protein sequence ID" value="RIA90447.1"/>
    <property type="molecule type" value="Genomic_DNA"/>
</dbReference>
<feature type="transmembrane region" description="Helical" evidence="2">
    <location>
        <begin position="44"/>
        <end position="67"/>
    </location>
</feature>
<evidence type="ECO:0000313" key="4">
    <source>
        <dbReference type="Proteomes" id="UP000265703"/>
    </source>
</evidence>
<proteinExistence type="predicted"/>
<evidence type="ECO:0000256" key="1">
    <source>
        <dbReference type="SAM" id="MobiDB-lite"/>
    </source>
</evidence>
<feature type="transmembrane region" description="Helical" evidence="2">
    <location>
        <begin position="124"/>
        <end position="144"/>
    </location>
</feature>
<keyword evidence="2" id="KW-0472">Membrane</keyword>
<accession>A0A397T2W9</accession>
<evidence type="ECO:0000256" key="2">
    <source>
        <dbReference type="SAM" id="Phobius"/>
    </source>
</evidence>
<feature type="transmembrane region" description="Helical" evidence="2">
    <location>
        <begin position="6"/>
        <end position="24"/>
    </location>
</feature>
<keyword evidence="2" id="KW-0812">Transmembrane</keyword>
<comment type="caution">
    <text evidence="3">The sequence shown here is derived from an EMBL/GenBank/DDBJ whole genome shotgun (WGS) entry which is preliminary data.</text>
</comment>
<gene>
    <name evidence="3" type="ORF">C1645_769917</name>
</gene>
<protein>
    <recommendedName>
        <fullName evidence="5">Transmembrane protein</fullName>
    </recommendedName>
</protein>
<dbReference type="Proteomes" id="UP000265703">
    <property type="component" value="Unassembled WGS sequence"/>
</dbReference>
<evidence type="ECO:0008006" key="5">
    <source>
        <dbReference type="Google" id="ProtNLM"/>
    </source>
</evidence>
<evidence type="ECO:0000313" key="3">
    <source>
        <dbReference type="EMBL" id="RIA90447.1"/>
    </source>
</evidence>
<name>A0A397T2W9_9GLOM</name>
<keyword evidence="4" id="KW-1185">Reference proteome</keyword>
<sequence>MAVSNFAFVLIGFHILLLFLCPALEIWKLKLFNDNRIPIDVLEYIYPILIIYQIVMHFIICCCFNWYNAERLKLTLTVAGILWLIIPVIYTRSTIKELGDVPFFCPSDYNYPFNTMKLICIVRASNLIVMWIRFVTIVFMVFFIEKLNLWTDKKRKIGNNNNNNKLKRQRKNSKSSDVGAKLVSLDYGES</sequence>
<dbReference type="AlphaFoldDB" id="A0A397T2W9"/>
<organism evidence="3 4">
    <name type="scientific">Glomus cerebriforme</name>
    <dbReference type="NCBI Taxonomy" id="658196"/>
    <lineage>
        <taxon>Eukaryota</taxon>
        <taxon>Fungi</taxon>
        <taxon>Fungi incertae sedis</taxon>
        <taxon>Mucoromycota</taxon>
        <taxon>Glomeromycotina</taxon>
        <taxon>Glomeromycetes</taxon>
        <taxon>Glomerales</taxon>
        <taxon>Glomeraceae</taxon>
        <taxon>Glomus</taxon>
    </lineage>
</organism>